<dbReference type="EMBL" id="JBHSXS010000003">
    <property type="protein sequence ID" value="MFC6879687.1"/>
    <property type="molecule type" value="Genomic_DNA"/>
</dbReference>
<comment type="caution">
    <text evidence="2">The sequence shown here is derived from an EMBL/GenBank/DDBJ whole genome shotgun (WGS) entry which is preliminary data.</text>
</comment>
<evidence type="ECO:0000256" key="1">
    <source>
        <dbReference type="SAM" id="MobiDB-lite"/>
    </source>
</evidence>
<keyword evidence="3" id="KW-1185">Reference proteome</keyword>
<organism evidence="2 3">
    <name type="scientific">Actinomadura yumaensis</name>
    <dbReference type="NCBI Taxonomy" id="111807"/>
    <lineage>
        <taxon>Bacteria</taxon>
        <taxon>Bacillati</taxon>
        <taxon>Actinomycetota</taxon>
        <taxon>Actinomycetes</taxon>
        <taxon>Streptosporangiales</taxon>
        <taxon>Thermomonosporaceae</taxon>
        <taxon>Actinomadura</taxon>
    </lineage>
</organism>
<feature type="region of interest" description="Disordered" evidence="1">
    <location>
        <begin position="369"/>
        <end position="430"/>
    </location>
</feature>
<feature type="compositionally biased region" description="Low complexity" evidence="1">
    <location>
        <begin position="384"/>
        <end position="399"/>
    </location>
</feature>
<evidence type="ECO:0000313" key="2">
    <source>
        <dbReference type="EMBL" id="MFC6879687.1"/>
    </source>
</evidence>
<evidence type="ECO:0008006" key="4">
    <source>
        <dbReference type="Google" id="ProtNLM"/>
    </source>
</evidence>
<sequence length="430" mass="46589">MDLRDEVEATIRAWDAYEVGRGGSPVIDFDCHPVDGGVSAAGSRVEVYRQLVELRNMAEGRLRERIGADIAFLGALLGERLPLDEFVGATQGCGAAGWGEEYVAACGERARRTLDDLGVKWGPTTIAELNDIEGRIELADVPDAIRAATDADEPVVRELVGSDAPFELVIETADVDAYWAYWLDGSGHRVRLRLNLRNAVFTRAGLRRFALHEVLGHGLQSSSWTSAAERGVEWVRLMSVHAQHQVLLEGLAQALPLFVAPDDRVLMGRVQVDHYIQLVRSELHLGLERGAPILELADHARRRVPWWSDGVIADALADRGADPRLRSYLWAYPAGIDWFVHLAETDATTWRNVLRAAYRSPLTPADLSELWPTGPTIGGPSSTSAPGLGSSFGLASGAAHAPGPARVSEPDHAPGPNHVSSSDRAPGVGR</sequence>
<dbReference type="RefSeq" id="WP_206681201.1">
    <property type="nucleotide sequence ID" value="NZ_JBHSXE010000001.1"/>
</dbReference>
<protein>
    <recommendedName>
        <fullName evidence="4">DUF885 domain-containing protein</fullName>
    </recommendedName>
</protein>
<name>A0ABW2CE55_9ACTN</name>
<dbReference type="Proteomes" id="UP001596380">
    <property type="component" value="Unassembled WGS sequence"/>
</dbReference>
<reference evidence="3" key="1">
    <citation type="journal article" date="2019" name="Int. J. Syst. Evol. Microbiol.">
        <title>The Global Catalogue of Microorganisms (GCM) 10K type strain sequencing project: providing services to taxonomists for standard genome sequencing and annotation.</title>
        <authorList>
            <consortium name="The Broad Institute Genomics Platform"/>
            <consortium name="The Broad Institute Genome Sequencing Center for Infectious Disease"/>
            <person name="Wu L."/>
            <person name="Ma J."/>
        </authorList>
    </citation>
    <scope>NUCLEOTIDE SEQUENCE [LARGE SCALE GENOMIC DNA]</scope>
    <source>
        <strain evidence="3">JCM 3369</strain>
    </source>
</reference>
<gene>
    <name evidence="2" type="ORF">ACFQKB_07910</name>
</gene>
<evidence type="ECO:0000313" key="3">
    <source>
        <dbReference type="Proteomes" id="UP001596380"/>
    </source>
</evidence>
<proteinExistence type="predicted"/>
<accession>A0ABW2CE55</accession>